<comment type="similarity">
    <text evidence="5">Belongs to the Orn/Lys/Arg decarboxylase class-II family. LysA subfamily.</text>
</comment>
<dbReference type="CDD" id="cd06828">
    <property type="entry name" value="PLPDE_III_DapDC"/>
    <property type="match status" value="1"/>
</dbReference>
<dbReference type="Pfam" id="PF02784">
    <property type="entry name" value="Orn_Arg_deC_N"/>
    <property type="match status" value="1"/>
</dbReference>
<gene>
    <name evidence="5" type="primary">lysA</name>
    <name evidence="11" type="ORF">SAMN05216269_104335</name>
</gene>
<reference evidence="12" key="1">
    <citation type="submission" date="2016-11" db="EMBL/GenBank/DDBJ databases">
        <authorList>
            <person name="Varghese N."/>
            <person name="Submissions S."/>
        </authorList>
    </citation>
    <scope>NUCLEOTIDE SEQUENCE [LARGE SCALE GENOMIC DNA]</scope>
    <source>
        <strain evidence="12">CGMCC 1.2749</strain>
    </source>
</reference>
<feature type="binding site" evidence="5">
    <location>
        <position position="302"/>
    </location>
    <ligand>
        <name>substrate</name>
    </ligand>
</feature>
<feature type="active site" description="Proton donor" evidence="7">
    <location>
        <position position="328"/>
    </location>
</feature>
<evidence type="ECO:0000313" key="12">
    <source>
        <dbReference type="Proteomes" id="UP000184092"/>
    </source>
</evidence>
<evidence type="ECO:0000256" key="7">
    <source>
        <dbReference type="PIRSR" id="PIRSR600183-50"/>
    </source>
</evidence>
<organism evidence="11 12">
    <name type="scientific">Flavobacterium xinjiangense</name>
    <dbReference type="NCBI Taxonomy" id="178356"/>
    <lineage>
        <taxon>Bacteria</taxon>
        <taxon>Pseudomonadati</taxon>
        <taxon>Bacteroidota</taxon>
        <taxon>Flavobacteriia</taxon>
        <taxon>Flavobacteriales</taxon>
        <taxon>Flavobacteriaceae</taxon>
        <taxon>Flavobacterium</taxon>
    </lineage>
</organism>
<feature type="binding site" evidence="5">
    <location>
        <position position="218"/>
    </location>
    <ligand>
        <name>pyridoxal 5'-phosphate</name>
        <dbReference type="ChEBI" id="CHEBI:597326"/>
    </ligand>
</feature>
<dbReference type="SUPFAM" id="SSF51419">
    <property type="entry name" value="PLP-binding barrel"/>
    <property type="match status" value="1"/>
</dbReference>
<dbReference type="InterPro" id="IPR009006">
    <property type="entry name" value="Ala_racemase/Decarboxylase_C"/>
</dbReference>
<feature type="domain" description="Orn/DAP/Arg decarboxylase 2 C-terminal" evidence="9">
    <location>
        <begin position="18"/>
        <end position="354"/>
    </location>
</feature>
<evidence type="ECO:0000259" key="9">
    <source>
        <dbReference type="Pfam" id="PF00278"/>
    </source>
</evidence>
<feature type="binding site" evidence="5">
    <location>
        <position position="356"/>
    </location>
    <ligand>
        <name>substrate</name>
    </ligand>
</feature>
<dbReference type="InterPro" id="IPR029066">
    <property type="entry name" value="PLP-binding_barrel"/>
</dbReference>
<keyword evidence="4 5" id="KW-0456">Lyase</keyword>
<feature type="modified residue" description="N6-(pyridoxal phosphate)lysine" evidence="5 7">
    <location>
        <position position="49"/>
    </location>
</feature>
<dbReference type="Gene3D" id="2.40.37.10">
    <property type="entry name" value="Lyase, Ornithine Decarboxylase, Chain A, domain 1"/>
    <property type="match status" value="1"/>
</dbReference>
<evidence type="ECO:0000259" key="10">
    <source>
        <dbReference type="Pfam" id="PF02784"/>
    </source>
</evidence>
<dbReference type="EC" id="4.1.1.20" evidence="5 6"/>
<feature type="domain" description="Orn/DAP/Arg decarboxylase 2 N-terminal" evidence="10">
    <location>
        <begin position="23"/>
        <end position="266"/>
    </location>
</feature>
<accession>A0A1M7J6W5</accession>
<sequence length="406" mass="45715">MQSKDLLQLAEQFGNPLYVYDAEKIQSQYNRLSKAFSKVNKLRINYAMKALSNVAILQLLKEMGSGLDTVSIQEVMLGLHAGYDPEKIFYTPNGVSLEEIEEVNAMGVQINIDNLSILEQFGTKYPNVPVCIRINPHVMAGGNANISVGHIDSKFGISVHQLPHLVRIVENTKMNIVGIHMHTGSDILDIEVFLYAAEILFDAAKNFKNLEFLDFGSGFKVPYKKDDIETDIEELGKKLSKRFNAFCVEYGKELTLIFEPGKFLVSEAGFFLAKVNVVKQTTSTVFAGIDSGFNHLIRPMFYGSQHHIENISHPKGKERFYSVVGYICETDTFANNRKISEIKEGDILCFRNAGAYCFSMASNYNSRYKPAEVLWLKGEGHLIRAHETFEDLLKNQIPLPVEFATI</sequence>
<dbReference type="GO" id="GO:0009089">
    <property type="term" value="P:lysine biosynthetic process via diaminopimelate"/>
    <property type="evidence" value="ECO:0007669"/>
    <property type="project" value="UniProtKB-UniRule"/>
</dbReference>
<dbReference type="InterPro" id="IPR022643">
    <property type="entry name" value="De-COase2_C"/>
</dbReference>
<evidence type="ECO:0000256" key="3">
    <source>
        <dbReference type="ARBA" id="ARBA00022898"/>
    </source>
</evidence>
<evidence type="ECO:0000256" key="6">
    <source>
        <dbReference type="NCBIfam" id="TIGR01048"/>
    </source>
</evidence>
<evidence type="ECO:0000256" key="1">
    <source>
        <dbReference type="ARBA" id="ARBA00001933"/>
    </source>
</evidence>
<feature type="binding site" evidence="5">
    <location>
        <position position="298"/>
    </location>
    <ligand>
        <name>substrate</name>
    </ligand>
</feature>
<dbReference type="STRING" id="178356.SAMN05216269_104335"/>
<evidence type="ECO:0000256" key="8">
    <source>
        <dbReference type="RuleBase" id="RU003738"/>
    </source>
</evidence>
<dbReference type="PROSITE" id="PS00878">
    <property type="entry name" value="ODR_DC_2_1"/>
    <property type="match status" value="1"/>
</dbReference>
<comment type="function">
    <text evidence="5">Specifically catalyzes the decarboxylation of meso-diaminopimelate (meso-DAP) to L-lysine.</text>
</comment>
<keyword evidence="3 5" id="KW-0663">Pyridoxal phosphate</keyword>
<comment type="subunit">
    <text evidence="5">Homodimer.</text>
</comment>
<dbReference type="PANTHER" id="PTHR43727">
    <property type="entry name" value="DIAMINOPIMELATE DECARBOXYLASE"/>
    <property type="match status" value="1"/>
</dbReference>
<dbReference type="RefSeq" id="WP_073207710.1">
    <property type="nucleotide sequence ID" value="NZ_FRCL01000004.1"/>
</dbReference>
<comment type="pathway">
    <text evidence="5 8">Amino-acid biosynthesis; L-lysine biosynthesis via DAP pathway; L-lysine from DL-2,6-diaminopimelate: step 1/1.</text>
</comment>
<keyword evidence="5" id="KW-0028">Amino-acid biosynthesis</keyword>
<comment type="catalytic activity">
    <reaction evidence="5 8">
        <text>meso-2,6-diaminopimelate + H(+) = L-lysine + CO2</text>
        <dbReference type="Rhea" id="RHEA:15101"/>
        <dbReference type="ChEBI" id="CHEBI:15378"/>
        <dbReference type="ChEBI" id="CHEBI:16526"/>
        <dbReference type="ChEBI" id="CHEBI:32551"/>
        <dbReference type="ChEBI" id="CHEBI:57791"/>
        <dbReference type="EC" id="4.1.1.20"/>
    </reaction>
</comment>
<proteinExistence type="inferred from homology"/>
<evidence type="ECO:0000256" key="2">
    <source>
        <dbReference type="ARBA" id="ARBA00022793"/>
    </source>
</evidence>
<dbReference type="UniPathway" id="UPA00034">
    <property type="reaction ID" value="UER00027"/>
</dbReference>
<dbReference type="PRINTS" id="PR01179">
    <property type="entry name" value="ODADCRBXLASE"/>
</dbReference>
<dbReference type="GO" id="GO:0008836">
    <property type="term" value="F:diaminopimelate decarboxylase activity"/>
    <property type="evidence" value="ECO:0007669"/>
    <property type="project" value="UniProtKB-UniRule"/>
</dbReference>
<dbReference type="GO" id="GO:0030170">
    <property type="term" value="F:pyridoxal phosphate binding"/>
    <property type="evidence" value="ECO:0007669"/>
    <property type="project" value="UniProtKB-UniRule"/>
</dbReference>
<name>A0A1M7J6W5_9FLAO</name>
<comment type="cofactor">
    <cofactor evidence="1 5 7 8">
        <name>pyridoxal 5'-phosphate</name>
        <dbReference type="ChEBI" id="CHEBI:597326"/>
    </cofactor>
</comment>
<keyword evidence="12" id="KW-1185">Reference proteome</keyword>
<dbReference type="Pfam" id="PF00278">
    <property type="entry name" value="Orn_DAP_Arg_deC"/>
    <property type="match status" value="1"/>
</dbReference>
<dbReference type="OrthoDB" id="9802241at2"/>
<feature type="binding site" evidence="5">
    <location>
        <position position="356"/>
    </location>
    <ligand>
        <name>pyridoxal 5'-phosphate</name>
        <dbReference type="ChEBI" id="CHEBI:597326"/>
    </ligand>
</feature>
<evidence type="ECO:0000256" key="5">
    <source>
        <dbReference type="HAMAP-Rule" id="MF_02120"/>
    </source>
</evidence>
<keyword evidence="2 5" id="KW-0210">Decarboxylase</keyword>
<dbReference type="EMBL" id="FRCL01000004">
    <property type="protein sequence ID" value="SHM48658.1"/>
    <property type="molecule type" value="Genomic_DNA"/>
</dbReference>
<feature type="binding site" evidence="5">
    <location>
        <position position="329"/>
    </location>
    <ligand>
        <name>substrate</name>
    </ligand>
</feature>
<dbReference type="SUPFAM" id="SSF50621">
    <property type="entry name" value="Alanine racemase C-terminal domain-like"/>
    <property type="match status" value="1"/>
</dbReference>
<keyword evidence="5 8" id="KW-0457">Lysine biosynthesis</keyword>
<dbReference type="Gene3D" id="3.20.20.10">
    <property type="entry name" value="Alanine racemase"/>
    <property type="match status" value="1"/>
</dbReference>
<evidence type="ECO:0000256" key="4">
    <source>
        <dbReference type="ARBA" id="ARBA00023239"/>
    </source>
</evidence>
<dbReference type="InterPro" id="IPR022653">
    <property type="entry name" value="De-COase2_pyr-phos_BS"/>
</dbReference>
<protein>
    <recommendedName>
        <fullName evidence="5 6">Diaminopimelate decarboxylase</fullName>
        <shortName evidence="5">DAP decarboxylase</shortName>
        <shortName evidence="5">DAPDC</shortName>
        <ecNumber evidence="5 6">4.1.1.20</ecNumber>
    </recommendedName>
</protein>
<dbReference type="HAMAP" id="MF_02120">
    <property type="entry name" value="LysA"/>
    <property type="match status" value="1"/>
</dbReference>
<evidence type="ECO:0000313" key="11">
    <source>
        <dbReference type="EMBL" id="SHM48658.1"/>
    </source>
</evidence>
<dbReference type="InterPro" id="IPR000183">
    <property type="entry name" value="Orn/DAP/Arg_de-COase"/>
</dbReference>
<dbReference type="PANTHER" id="PTHR43727:SF2">
    <property type="entry name" value="GROUP IV DECARBOXYLASE"/>
    <property type="match status" value="1"/>
</dbReference>
<dbReference type="FunFam" id="3.20.20.10:FF:000003">
    <property type="entry name" value="Diaminopimelate decarboxylase"/>
    <property type="match status" value="1"/>
</dbReference>
<dbReference type="InterPro" id="IPR002986">
    <property type="entry name" value="DAP_deCOOHase_LysA"/>
</dbReference>
<dbReference type="Proteomes" id="UP000184092">
    <property type="component" value="Unassembled WGS sequence"/>
</dbReference>
<comment type="caution">
    <text evidence="5">Lacks conserved residue(s) required for the propagation of feature annotation.</text>
</comment>
<dbReference type="PRINTS" id="PR01181">
    <property type="entry name" value="DAPDCRBXLASE"/>
</dbReference>
<dbReference type="AlphaFoldDB" id="A0A1M7J6W5"/>
<dbReference type="NCBIfam" id="TIGR01048">
    <property type="entry name" value="lysA"/>
    <property type="match status" value="1"/>
</dbReference>
<dbReference type="InterPro" id="IPR022644">
    <property type="entry name" value="De-COase2_N"/>
</dbReference>